<keyword evidence="1" id="KW-0472">Membrane</keyword>
<gene>
    <name evidence="3" type="ORF">E6C64_08135</name>
    <name evidence="2" type="ORF">E6C64_08990</name>
</gene>
<evidence type="ECO:0000313" key="2">
    <source>
        <dbReference type="EMBL" id="THG30764.1"/>
    </source>
</evidence>
<dbReference type="RefSeq" id="WP_136427121.1">
    <property type="nucleotide sequence ID" value="NZ_SSSM01000003.1"/>
</dbReference>
<keyword evidence="4" id="KW-1185">Reference proteome</keyword>
<evidence type="ECO:0000313" key="3">
    <source>
        <dbReference type="EMBL" id="THG32001.1"/>
    </source>
</evidence>
<comment type="caution">
    <text evidence="2">The sequence shown here is derived from an EMBL/GenBank/DDBJ whole genome shotgun (WGS) entry which is preliminary data.</text>
</comment>
<dbReference type="EMBL" id="SSSM01000003">
    <property type="protein sequence ID" value="THG32001.1"/>
    <property type="molecule type" value="Genomic_DNA"/>
</dbReference>
<name>A0A4S4FL42_9MICO</name>
<dbReference type="EMBL" id="SSSM01000004">
    <property type="protein sequence ID" value="THG30764.1"/>
    <property type="molecule type" value="Genomic_DNA"/>
</dbReference>
<organism evidence="2 4">
    <name type="scientific">Naasia lichenicola</name>
    <dbReference type="NCBI Taxonomy" id="2565933"/>
    <lineage>
        <taxon>Bacteria</taxon>
        <taxon>Bacillati</taxon>
        <taxon>Actinomycetota</taxon>
        <taxon>Actinomycetes</taxon>
        <taxon>Micrococcales</taxon>
        <taxon>Microbacteriaceae</taxon>
        <taxon>Naasia</taxon>
    </lineage>
</organism>
<evidence type="ECO:0000313" key="4">
    <source>
        <dbReference type="Proteomes" id="UP000309133"/>
    </source>
</evidence>
<feature type="transmembrane region" description="Helical" evidence="1">
    <location>
        <begin position="31"/>
        <end position="50"/>
    </location>
</feature>
<feature type="transmembrane region" description="Helical" evidence="1">
    <location>
        <begin position="7"/>
        <end position="25"/>
    </location>
</feature>
<protein>
    <submittedName>
        <fullName evidence="2">Uncharacterized protein</fullName>
    </submittedName>
</protein>
<dbReference type="AlphaFoldDB" id="A0A4S4FL42"/>
<reference evidence="2 4" key="1">
    <citation type="submission" date="2019-04" db="EMBL/GenBank/DDBJ databases">
        <authorList>
            <person name="Jiang L."/>
        </authorList>
    </citation>
    <scope>NUCLEOTIDE SEQUENCE [LARGE SCALE GENOMIC DNA]</scope>
    <source>
        <strain evidence="2 4">YIM 131853</strain>
    </source>
</reference>
<keyword evidence="1" id="KW-0812">Transmembrane</keyword>
<evidence type="ECO:0000256" key="1">
    <source>
        <dbReference type="SAM" id="Phobius"/>
    </source>
</evidence>
<keyword evidence="1" id="KW-1133">Transmembrane helix</keyword>
<proteinExistence type="predicted"/>
<dbReference type="Proteomes" id="UP000309133">
    <property type="component" value="Unassembled WGS sequence"/>
</dbReference>
<sequence>MSQYVPALSGFGLISFIIGVGGAATLGPTGVLVFVPLGCLLFAAAVFGLLQGRMRRGREQAAAAIALPAEEPMRDDVAA</sequence>
<accession>A0A4S4FL42</accession>